<dbReference type="GeneTree" id="ENSGT01120000271951"/>
<dbReference type="InterPro" id="IPR038799">
    <property type="entry name" value="LEKR1"/>
</dbReference>
<accession>A0A8D3CII4</accession>
<name>A0A8D3CII4_SCOMX</name>
<dbReference type="Ensembl" id="ENSSMAT00000045209.1">
    <property type="protein sequence ID" value="ENSSMAP00000047092.1"/>
    <property type="gene ID" value="ENSSMAG00000029670.1"/>
</dbReference>
<feature type="coiled-coil region" evidence="1">
    <location>
        <begin position="21"/>
        <end position="55"/>
    </location>
</feature>
<dbReference type="PANTHER" id="PTHR34251">
    <property type="entry name" value="LEUCINE-, GLUTAMATE- AND LYSINE-RICH PROTEIN 1"/>
    <property type="match status" value="1"/>
</dbReference>
<reference evidence="2" key="2">
    <citation type="submission" date="2025-08" db="UniProtKB">
        <authorList>
            <consortium name="Ensembl"/>
        </authorList>
    </citation>
    <scope>IDENTIFICATION</scope>
</reference>
<dbReference type="Proteomes" id="UP000694558">
    <property type="component" value="Chromosome 3"/>
</dbReference>
<dbReference type="PANTHER" id="PTHR34251:SF1">
    <property type="entry name" value="LEUCINE, GLUTAMATE AND LYSINE RICH 1"/>
    <property type="match status" value="1"/>
</dbReference>
<protein>
    <submittedName>
        <fullName evidence="2">Uncharacterized protein</fullName>
    </submittedName>
</protein>
<sequence>MERSETVCRYCGVSYLIYHEFHQLNNRLAQLEKELQEVRESAEREKAQREALELGRLEWERALDLEVRRKAEETERSYKYSLLWDFLKANS</sequence>
<organism evidence="2 3">
    <name type="scientific">Scophthalmus maximus</name>
    <name type="common">Turbot</name>
    <name type="synonym">Psetta maxima</name>
    <dbReference type="NCBI Taxonomy" id="52904"/>
    <lineage>
        <taxon>Eukaryota</taxon>
        <taxon>Metazoa</taxon>
        <taxon>Chordata</taxon>
        <taxon>Craniata</taxon>
        <taxon>Vertebrata</taxon>
        <taxon>Euteleostomi</taxon>
        <taxon>Actinopterygii</taxon>
        <taxon>Neopterygii</taxon>
        <taxon>Teleostei</taxon>
        <taxon>Neoteleostei</taxon>
        <taxon>Acanthomorphata</taxon>
        <taxon>Carangaria</taxon>
        <taxon>Pleuronectiformes</taxon>
        <taxon>Pleuronectoidei</taxon>
        <taxon>Scophthalmidae</taxon>
        <taxon>Scophthalmus</taxon>
    </lineage>
</organism>
<evidence type="ECO:0000313" key="3">
    <source>
        <dbReference type="Proteomes" id="UP000694558"/>
    </source>
</evidence>
<proteinExistence type="predicted"/>
<evidence type="ECO:0000313" key="2">
    <source>
        <dbReference type="Ensembl" id="ENSSMAP00000047092.1"/>
    </source>
</evidence>
<dbReference type="AlphaFoldDB" id="A0A8D3CII4"/>
<reference evidence="2" key="1">
    <citation type="submission" date="2023-05" db="EMBL/GenBank/DDBJ databases">
        <title>High-quality long-read genome of Scophthalmus maximus.</title>
        <authorList>
            <person name="Lien S."/>
            <person name="Martinez P."/>
        </authorList>
    </citation>
    <scope>NUCLEOTIDE SEQUENCE [LARGE SCALE GENOMIC DNA]</scope>
</reference>
<keyword evidence="1" id="KW-0175">Coiled coil</keyword>
<evidence type="ECO:0000256" key="1">
    <source>
        <dbReference type="SAM" id="Coils"/>
    </source>
</evidence>